<evidence type="ECO:0000313" key="1">
    <source>
        <dbReference type="EMBL" id="MCJ0763409.1"/>
    </source>
</evidence>
<comment type="caution">
    <text evidence="1">The sequence shown here is derived from an EMBL/GenBank/DDBJ whole genome shotgun (WGS) entry which is preliminary data.</text>
</comment>
<proteinExistence type="predicted"/>
<protein>
    <submittedName>
        <fullName evidence="1">Uncharacterized protein</fullName>
    </submittedName>
</protein>
<dbReference type="AlphaFoldDB" id="A0A9X1VWL5"/>
<name>A0A9X1VWL5_9BURK</name>
<gene>
    <name evidence="1" type="ORF">MMF98_09320</name>
</gene>
<evidence type="ECO:0000313" key="2">
    <source>
        <dbReference type="Proteomes" id="UP001139447"/>
    </source>
</evidence>
<keyword evidence="2" id="KW-1185">Reference proteome</keyword>
<dbReference type="RefSeq" id="WP_243306001.1">
    <property type="nucleotide sequence ID" value="NZ_JALGBI010000001.1"/>
</dbReference>
<dbReference type="Proteomes" id="UP001139447">
    <property type="component" value="Unassembled WGS sequence"/>
</dbReference>
<organism evidence="1 2">
    <name type="scientific">Variovorax terrae</name>
    <dbReference type="NCBI Taxonomy" id="2923278"/>
    <lineage>
        <taxon>Bacteria</taxon>
        <taxon>Pseudomonadati</taxon>
        <taxon>Pseudomonadota</taxon>
        <taxon>Betaproteobacteria</taxon>
        <taxon>Burkholderiales</taxon>
        <taxon>Comamonadaceae</taxon>
        <taxon>Variovorax</taxon>
    </lineage>
</organism>
<reference evidence="1" key="1">
    <citation type="submission" date="2022-03" db="EMBL/GenBank/DDBJ databases">
        <authorList>
            <person name="Woo C.Y."/>
        </authorList>
    </citation>
    <scope>NUCLEOTIDE SEQUENCE</scope>
    <source>
        <strain evidence="1">CYS-02</strain>
    </source>
</reference>
<sequence length="230" mass="25861">MFERFKKVFAKDAKEAFAPSSQLASSQVSEWAGTRGFAFSERSEGKGFSLEGTVGNKPWRMERGRPSRNFIRGEELRARAELGINEDVAVLVMNRRLKDALEKKAYQLYTDTLQTTADPNLPEEMRWLAMYQEVGWDSIPKPFWERYAVLADERDHALAWLDAGLAGLLMDWPEPGPTAEVPFMLMLLRGKAYLRMECTPSDMPTLEHAATIFTSACEAALGGLSTDISL</sequence>
<accession>A0A9X1VWL5</accession>
<dbReference type="EMBL" id="JALGBI010000001">
    <property type="protein sequence ID" value="MCJ0763409.1"/>
    <property type="molecule type" value="Genomic_DNA"/>
</dbReference>